<accession>A0ABU3ETT9</accession>
<dbReference type="PANTHER" id="PTHR10000:SF25">
    <property type="entry name" value="PHOSPHATASE YKRA-RELATED"/>
    <property type="match status" value="1"/>
</dbReference>
<dbReference type="PANTHER" id="PTHR10000">
    <property type="entry name" value="PHOSPHOSERINE PHOSPHATASE"/>
    <property type="match status" value="1"/>
</dbReference>
<dbReference type="EMBL" id="JARPYI010000001">
    <property type="protein sequence ID" value="MDT2598286.1"/>
    <property type="molecule type" value="Genomic_DNA"/>
</dbReference>
<dbReference type="Gene3D" id="3.40.50.1000">
    <property type="entry name" value="HAD superfamily/HAD-like"/>
    <property type="match status" value="1"/>
</dbReference>
<name>A0ABU3ETT9_9ENTE</name>
<dbReference type="NCBIfam" id="TIGR00099">
    <property type="entry name" value="Cof-subfamily"/>
    <property type="match status" value="1"/>
</dbReference>
<dbReference type="InterPro" id="IPR006379">
    <property type="entry name" value="HAD-SF_hydro_IIB"/>
</dbReference>
<dbReference type="Proteomes" id="UP001252875">
    <property type="component" value="Unassembled WGS sequence"/>
</dbReference>
<sequence>MKKLAFFDLDGTLCNGGSLQVEQEVIAAFSKLRENEVLPIIATGRSYYEVKELLAVLQTEHFILSNGCYVRFAGKTIQNAQFSQPEIEAVLTIAENNRLTAGFFNQQGFAITNLSEVVKEHAAYMGISDVPVSANFYQTNPVNFMNLYLSAEQEEKLRDELNAAADIVRFAPLAIDVLPKNVSKGTAIQKLLDSMAGMQLETYAFGDQNNDLSMFQLVDHGIAMAQGTDELKASASYVAQTENGVLEGLRHYGLIS</sequence>
<evidence type="ECO:0000313" key="2">
    <source>
        <dbReference type="Proteomes" id="UP001252875"/>
    </source>
</evidence>
<gene>
    <name evidence="1" type="ORF">P7D85_00785</name>
</gene>
<dbReference type="InterPro" id="IPR023214">
    <property type="entry name" value="HAD_sf"/>
</dbReference>
<dbReference type="Gene3D" id="3.30.1240.10">
    <property type="match status" value="1"/>
</dbReference>
<dbReference type="InterPro" id="IPR036412">
    <property type="entry name" value="HAD-like_sf"/>
</dbReference>
<reference evidence="1 2" key="1">
    <citation type="submission" date="2023-03" db="EMBL/GenBank/DDBJ databases">
        <authorList>
            <person name="Shen W."/>
            <person name="Cai J."/>
        </authorList>
    </citation>
    <scope>NUCLEOTIDE SEQUENCE [LARGE SCALE GENOMIC DNA]</scope>
    <source>
        <strain evidence="1 2">D6-4</strain>
    </source>
</reference>
<dbReference type="SFLD" id="SFLDS00003">
    <property type="entry name" value="Haloacid_Dehalogenase"/>
    <property type="match status" value="1"/>
</dbReference>
<dbReference type="NCBIfam" id="TIGR01484">
    <property type="entry name" value="HAD-SF-IIB"/>
    <property type="match status" value="1"/>
</dbReference>
<dbReference type="GO" id="GO:0016787">
    <property type="term" value="F:hydrolase activity"/>
    <property type="evidence" value="ECO:0007669"/>
    <property type="project" value="UniProtKB-KW"/>
</dbReference>
<dbReference type="Pfam" id="PF08282">
    <property type="entry name" value="Hydrolase_3"/>
    <property type="match status" value="1"/>
</dbReference>
<organism evidence="1 2">
    <name type="scientific">Enterococcus hulanensis</name>
    <dbReference type="NCBI Taxonomy" id="2559929"/>
    <lineage>
        <taxon>Bacteria</taxon>
        <taxon>Bacillati</taxon>
        <taxon>Bacillota</taxon>
        <taxon>Bacilli</taxon>
        <taxon>Lactobacillales</taxon>
        <taxon>Enterococcaceae</taxon>
        <taxon>Enterococcus</taxon>
    </lineage>
</organism>
<evidence type="ECO:0000313" key="1">
    <source>
        <dbReference type="EMBL" id="MDT2598286.1"/>
    </source>
</evidence>
<keyword evidence="2" id="KW-1185">Reference proteome</keyword>
<keyword evidence="1" id="KW-0378">Hydrolase</keyword>
<comment type="caution">
    <text evidence="1">The sequence shown here is derived from an EMBL/GenBank/DDBJ whole genome shotgun (WGS) entry which is preliminary data.</text>
</comment>
<dbReference type="SUPFAM" id="SSF56784">
    <property type="entry name" value="HAD-like"/>
    <property type="match status" value="1"/>
</dbReference>
<proteinExistence type="predicted"/>
<dbReference type="PROSITE" id="PS01229">
    <property type="entry name" value="COF_2"/>
    <property type="match status" value="1"/>
</dbReference>
<dbReference type="RefSeq" id="WP_311821361.1">
    <property type="nucleotide sequence ID" value="NZ_JARPYF010000001.1"/>
</dbReference>
<protein>
    <submittedName>
        <fullName evidence="1">HAD family hydrolase</fullName>
    </submittedName>
</protein>
<dbReference type="InterPro" id="IPR000150">
    <property type="entry name" value="Cof"/>
</dbReference>
<dbReference type="SFLD" id="SFLDG01140">
    <property type="entry name" value="C2.B:_Phosphomannomutase_and_P"/>
    <property type="match status" value="1"/>
</dbReference>